<dbReference type="InterPro" id="IPR011011">
    <property type="entry name" value="Znf_FYVE_PHD"/>
</dbReference>
<evidence type="ECO:0000256" key="3">
    <source>
        <dbReference type="ARBA" id="ARBA00022771"/>
    </source>
</evidence>
<evidence type="ECO:0000313" key="11">
    <source>
        <dbReference type="EMBL" id="CDS10402.1"/>
    </source>
</evidence>
<dbReference type="Pfam" id="PF00628">
    <property type="entry name" value="PHD"/>
    <property type="match status" value="1"/>
</dbReference>
<feature type="region of interest" description="Disordered" evidence="9">
    <location>
        <begin position="257"/>
        <end position="280"/>
    </location>
</feature>
<name>A0A077WUP2_9FUNG</name>
<accession>A0A077WUP2</accession>
<feature type="compositionally biased region" description="Polar residues" evidence="9">
    <location>
        <begin position="391"/>
        <end position="402"/>
    </location>
</feature>
<evidence type="ECO:0000256" key="8">
    <source>
        <dbReference type="PROSITE-ProRule" id="PRU00146"/>
    </source>
</evidence>
<protein>
    <recommendedName>
        <fullName evidence="10">PHD-type domain-containing protein</fullName>
    </recommendedName>
</protein>
<dbReference type="SUPFAM" id="SSF57903">
    <property type="entry name" value="FYVE/PHD zinc finger"/>
    <property type="match status" value="1"/>
</dbReference>
<feature type="compositionally biased region" description="Low complexity" evidence="9">
    <location>
        <begin position="482"/>
        <end position="496"/>
    </location>
</feature>
<dbReference type="GO" id="GO:0005669">
    <property type="term" value="C:transcription factor TFIID complex"/>
    <property type="evidence" value="ECO:0007669"/>
    <property type="project" value="InterPro"/>
</dbReference>
<dbReference type="InterPro" id="IPR001965">
    <property type="entry name" value="Znf_PHD"/>
</dbReference>
<reference evidence="11" key="1">
    <citation type="journal article" date="2014" name="Genome Announc.">
        <title>De novo whole-genome sequence and genome annotation of Lichtheimia ramosa.</title>
        <authorList>
            <person name="Linde J."/>
            <person name="Schwartze V."/>
            <person name="Binder U."/>
            <person name="Lass-Florl C."/>
            <person name="Voigt K."/>
            <person name="Horn F."/>
        </authorList>
    </citation>
    <scope>NUCLEOTIDE SEQUENCE</scope>
    <source>
        <strain evidence="11">JMRC FSU:6197</strain>
    </source>
</reference>
<dbReference type="InterPro" id="IPR013083">
    <property type="entry name" value="Znf_RING/FYVE/PHD"/>
</dbReference>
<keyword evidence="7" id="KW-0539">Nucleus</keyword>
<dbReference type="InterPro" id="IPR019786">
    <property type="entry name" value="Zinc_finger_PHD-type_CS"/>
</dbReference>
<dbReference type="InterPro" id="IPR009072">
    <property type="entry name" value="Histone-fold"/>
</dbReference>
<dbReference type="Pfam" id="PF07524">
    <property type="entry name" value="Bromo_TP"/>
    <property type="match status" value="1"/>
</dbReference>
<feature type="region of interest" description="Disordered" evidence="9">
    <location>
        <begin position="124"/>
        <end position="213"/>
    </location>
</feature>
<feature type="compositionally biased region" description="Polar residues" evidence="9">
    <location>
        <begin position="179"/>
        <end position="189"/>
    </location>
</feature>
<dbReference type="GO" id="GO:0046982">
    <property type="term" value="F:protein heterodimerization activity"/>
    <property type="evidence" value="ECO:0007669"/>
    <property type="project" value="InterPro"/>
</dbReference>
<comment type="subcellular location">
    <subcellularLocation>
        <location evidence="1">Nucleus</location>
    </subcellularLocation>
</comment>
<dbReference type="PANTHER" id="PTHR46338:SF1">
    <property type="entry name" value="TRANSCRIPTION INITIATION FACTOR TFIID SUBUNIT 8"/>
    <property type="match status" value="1"/>
</dbReference>
<feature type="region of interest" description="Disordered" evidence="9">
    <location>
        <begin position="370"/>
        <end position="583"/>
    </location>
</feature>
<dbReference type="OrthoDB" id="436852at2759"/>
<dbReference type="EMBL" id="LK023335">
    <property type="protein sequence ID" value="CDS10402.1"/>
    <property type="molecule type" value="Genomic_DNA"/>
</dbReference>
<organism evidence="11">
    <name type="scientific">Lichtheimia ramosa</name>
    <dbReference type="NCBI Taxonomy" id="688394"/>
    <lineage>
        <taxon>Eukaryota</taxon>
        <taxon>Fungi</taxon>
        <taxon>Fungi incertae sedis</taxon>
        <taxon>Mucoromycota</taxon>
        <taxon>Mucoromycotina</taxon>
        <taxon>Mucoromycetes</taxon>
        <taxon>Mucorales</taxon>
        <taxon>Lichtheimiaceae</taxon>
        <taxon>Lichtheimia</taxon>
    </lineage>
</organism>
<evidence type="ECO:0000256" key="4">
    <source>
        <dbReference type="ARBA" id="ARBA00022833"/>
    </source>
</evidence>
<evidence type="ECO:0000256" key="6">
    <source>
        <dbReference type="ARBA" id="ARBA00023163"/>
    </source>
</evidence>
<feature type="domain" description="PHD-type" evidence="10">
    <location>
        <begin position="602"/>
        <end position="650"/>
    </location>
</feature>
<evidence type="ECO:0000256" key="5">
    <source>
        <dbReference type="ARBA" id="ARBA00023015"/>
    </source>
</evidence>
<dbReference type="GO" id="GO:0008270">
    <property type="term" value="F:zinc ion binding"/>
    <property type="evidence" value="ECO:0007669"/>
    <property type="project" value="UniProtKB-KW"/>
</dbReference>
<feature type="compositionally biased region" description="Low complexity" evidence="9">
    <location>
        <begin position="503"/>
        <end position="530"/>
    </location>
</feature>
<feature type="compositionally biased region" description="Acidic residues" evidence="9">
    <location>
        <begin position="124"/>
        <end position="146"/>
    </location>
</feature>
<dbReference type="InterPro" id="IPR006565">
    <property type="entry name" value="BTP"/>
</dbReference>
<keyword evidence="6" id="KW-0804">Transcription</keyword>
<feature type="compositionally biased region" description="Low complexity" evidence="9">
    <location>
        <begin position="198"/>
        <end position="209"/>
    </location>
</feature>
<keyword evidence="4" id="KW-0862">Zinc</keyword>
<evidence type="ECO:0000256" key="2">
    <source>
        <dbReference type="ARBA" id="ARBA00022723"/>
    </source>
</evidence>
<gene>
    <name evidence="11" type="ORF">LRAMOSA03078</name>
</gene>
<dbReference type="InterPro" id="IPR019787">
    <property type="entry name" value="Znf_PHD-finger"/>
</dbReference>
<dbReference type="SMART" id="SM00249">
    <property type="entry name" value="PHD"/>
    <property type="match status" value="1"/>
</dbReference>
<dbReference type="AlphaFoldDB" id="A0A077WUP2"/>
<feature type="compositionally biased region" description="Low complexity" evidence="9">
    <location>
        <begin position="552"/>
        <end position="583"/>
    </location>
</feature>
<evidence type="ECO:0000256" key="1">
    <source>
        <dbReference type="ARBA" id="ARBA00004123"/>
    </source>
</evidence>
<dbReference type="Gene3D" id="1.10.20.10">
    <property type="entry name" value="Histone, subunit A"/>
    <property type="match status" value="1"/>
</dbReference>
<proteinExistence type="predicted"/>
<evidence type="ECO:0000256" key="9">
    <source>
        <dbReference type="SAM" id="MobiDB-lite"/>
    </source>
</evidence>
<dbReference type="InterPro" id="IPR037818">
    <property type="entry name" value="TAF8"/>
</dbReference>
<evidence type="ECO:0000259" key="10">
    <source>
        <dbReference type="PROSITE" id="PS50016"/>
    </source>
</evidence>
<dbReference type="Gene3D" id="3.30.40.10">
    <property type="entry name" value="Zinc/RING finger domain, C3HC4 (zinc finger)"/>
    <property type="match status" value="1"/>
</dbReference>
<dbReference type="PROSITE" id="PS01359">
    <property type="entry name" value="ZF_PHD_1"/>
    <property type="match status" value="1"/>
</dbReference>
<keyword evidence="3 8" id="KW-0863">Zinc-finger</keyword>
<keyword evidence="2" id="KW-0479">Metal-binding</keyword>
<dbReference type="SMART" id="SM00576">
    <property type="entry name" value="BTP"/>
    <property type="match status" value="1"/>
</dbReference>
<sequence>MTDKFCNALLRTTALQILQSAGFDSAHVDPTNILTDVMSQYLQLLASTSMAYAQLAGRGTSNAWDVVDGLGELGLTVDSLRDWLDEEGKALAPSWSEQSDPGRTLDAVVKNGRNQHQDVLVYEYTDDEDRLFDPDSSEEEEEEEHEEPVTSPIPNNPDLPEYVPSYFPPFPTTIKQEEPQPTTGPTSVLATPLPPPTVSQQQQQPISTSGAPAPIIVRSRKRAIDNPFTHVVPFEESALAASAAEGGGGALSLTLDEENERQSTTTTTMNGSGGGEKKRRRTALSTIPMKNAVGSLTNKENPLLKRKARDELIGNHAMFRRMTQNEAAPGNTMFSSPTGVLAELLHRVAPPTLVSKLSAPNLLVDVATTTSNTSQQATSTPSQPASSTNAKDQPSRSTSGSMLASLAGGQYNRKQSNVEELGSPPVTTTATTTSTMTTTTASTPTTSTPTTTPTTTTPTFNNNTSTLTPISLASLSAGHEPSQQQQQQQSSSSSSSTKKKLPKLTLNLSNNDAPTTTTPSTAESTPTSTPKIRFKIKPPEDTSAPSTPNAHATSSPPQARPSSSSSSTPAYESETIQITDPITTTATSAATDIVPPDASGEIVRCICENPTVDYGTFMIACDKCGVWYHGTCVGVAESDQVEEWYCRNCT</sequence>
<evidence type="ECO:0000256" key="7">
    <source>
        <dbReference type="ARBA" id="ARBA00023242"/>
    </source>
</evidence>
<dbReference type="PROSITE" id="PS50016">
    <property type="entry name" value="ZF_PHD_2"/>
    <property type="match status" value="1"/>
</dbReference>
<keyword evidence="5" id="KW-0805">Transcription regulation</keyword>
<dbReference type="PANTHER" id="PTHR46338">
    <property type="entry name" value="TRANSCRIPTION INITIATION FACTOR TFIID SUBUNIT 8"/>
    <property type="match status" value="1"/>
</dbReference>
<feature type="compositionally biased region" description="Low complexity" evidence="9">
    <location>
        <begin position="423"/>
        <end position="469"/>
    </location>
</feature>
<feature type="compositionally biased region" description="Low complexity" evidence="9">
    <location>
        <begin position="370"/>
        <end position="390"/>
    </location>
</feature>